<dbReference type="EMBL" id="JBFXLQ010000056">
    <property type="protein sequence ID" value="KAL2863130.1"/>
    <property type="molecule type" value="Genomic_DNA"/>
</dbReference>
<dbReference type="InterPro" id="IPR013968">
    <property type="entry name" value="PKS_KR"/>
</dbReference>
<dbReference type="InterPro" id="IPR049552">
    <property type="entry name" value="PKS_DH_N"/>
</dbReference>
<evidence type="ECO:0008006" key="15">
    <source>
        <dbReference type="Google" id="ProtNLM"/>
    </source>
</evidence>
<evidence type="ECO:0000259" key="11">
    <source>
        <dbReference type="PROSITE" id="PS52004"/>
    </source>
</evidence>
<feature type="region of interest" description="Disordered" evidence="9">
    <location>
        <begin position="468"/>
        <end position="498"/>
    </location>
</feature>
<dbReference type="GeneID" id="98148842"/>
<evidence type="ECO:0000313" key="13">
    <source>
        <dbReference type="EMBL" id="KAL2863130.1"/>
    </source>
</evidence>
<dbReference type="Gene3D" id="3.30.70.3290">
    <property type="match status" value="1"/>
</dbReference>
<keyword evidence="2" id="KW-0597">Phosphoprotein</keyword>
<dbReference type="SUPFAM" id="SSF52151">
    <property type="entry name" value="FabD/lysophospholipase-like"/>
    <property type="match status" value="1"/>
</dbReference>
<feature type="active site" description="Proton acceptor; for dehydratase activity" evidence="8">
    <location>
        <position position="1026"/>
    </location>
</feature>
<dbReference type="Gene3D" id="3.10.129.110">
    <property type="entry name" value="Polyketide synthase dehydratase"/>
    <property type="match status" value="1"/>
</dbReference>
<feature type="active site" description="Proton donor; for dehydratase activity" evidence="8">
    <location>
        <position position="1214"/>
    </location>
</feature>
<evidence type="ECO:0000256" key="2">
    <source>
        <dbReference type="ARBA" id="ARBA00022553"/>
    </source>
</evidence>
<dbReference type="InterPro" id="IPR050091">
    <property type="entry name" value="PKS_NRPS_Biosynth_Enz"/>
</dbReference>
<dbReference type="SMART" id="SM00822">
    <property type="entry name" value="PKS_KR"/>
    <property type="match status" value="1"/>
</dbReference>
<dbReference type="SMART" id="SM00829">
    <property type="entry name" value="PKS_ER"/>
    <property type="match status" value="1"/>
</dbReference>
<dbReference type="CDD" id="cd05195">
    <property type="entry name" value="enoyl_red"/>
    <property type="match status" value="1"/>
</dbReference>
<protein>
    <recommendedName>
        <fullName evidence="15">Polyketide synthase</fullName>
    </recommendedName>
</protein>
<dbReference type="InterPro" id="IPR049900">
    <property type="entry name" value="PKS_mFAS_DH"/>
</dbReference>
<feature type="region of interest" description="C-terminal hotdog fold" evidence="8">
    <location>
        <begin position="1151"/>
        <end position="1304"/>
    </location>
</feature>
<dbReference type="PROSITE" id="PS52019">
    <property type="entry name" value="PKS_MFAS_DH"/>
    <property type="match status" value="1"/>
</dbReference>
<dbReference type="SMART" id="SM00825">
    <property type="entry name" value="PKS_KS"/>
    <property type="match status" value="1"/>
</dbReference>
<dbReference type="SUPFAM" id="SSF55048">
    <property type="entry name" value="Probable ACP-binding domain of malonyl-CoA ACP transacylase"/>
    <property type="match status" value="1"/>
</dbReference>
<evidence type="ECO:0000259" key="12">
    <source>
        <dbReference type="PROSITE" id="PS52019"/>
    </source>
</evidence>
<dbReference type="InterPro" id="IPR020841">
    <property type="entry name" value="PKS_Beta-ketoAc_synthase_dom"/>
</dbReference>
<organism evidence="13 14">
    <name type="scientific">Aspergillus lucknowensis</name>
    <dbReference type="NCBI Taxonomy" id="176173"/>
    <lineage>
        <taxon>Eukaryota</taxon>
        <taxon>Fungi</taxon>
        <taxon>Dikarya</taxon>
        <taxon>Ascomycota</taxon>
        <taxon>Pezizomycotina</taxon>
        <taxon>Eurotiomycetes</taxon>
        <taxon>Eurotiomycetidae</taxon>
        <taxon>Eurotiales</taxon>
        <taxon>Aspergillaceae</taxon>
        <taxon>Aspergillus</taxon>
        <taxon>Aspergillus subgen. Nidulantes</taxon>
    </lineage>
</organism>
<dbReference type="InterPro" id="IPR029063">
    <property type="entry name" value="SAM-dependent_MTases_sf"/>
</dbReference>
<dbReference type="InterPro" id="IPR014031">
    <property type="entry name" value="Ketoacyl_synth_C"/>
</dbReference>
<keyword evidence="14" id="KW-1185">Reference proteome</keyword>
<dbReference type="Gene3D" id="3.40.50.150">
    <property type="entry name" value="Vaccinia Virus protein VP39"/>
    <property type="match status" value="1"/>
</dbReference>
<dbReference type="InterPro" id="IPR020806">
    <property type="entry name" value="PKS_PP-bd"/>
</dbReference>
<dbReference type="SUPFAM" id="SSF53335">
    <property type="entry name" value="S-adenosyl-L-methionine-dependent methyltransferases"/>
    <property type="match status" value="1"/>
</dbReference>
<evidence type="ECO:0000256" key="4">
    <source>
        <dbReference type="ARBA" id="ARBA00022857"/>
    </source>
</evidence>
<dbReference type="SUPFAM" id="SSF51735">
    <property type="entry name" value="NAD(P)-binding Rossmann-fold domains"/>
    <property type="match status" value="2"/>
</dbReference>
<dbReference type="InterPro" id="IPR018201">
    <property type="entry name" value="Ketoacyl_synth_AS"/>
</dbReference>
<dbReference type="PROSITE" id="PS00012">
    <property type="entry name" value="PHOSPHOPANTETHEINE"/>
    <property type="match status" value="1"/>
</dbReference>
<dbReference type="PROSITE" id="PS52004">
    <property type="entry name" value="KS3_2"/>
    <property type="match status" value="1"/>
</dbReference>
<dbReference type="Gene3D" id="3.90.180.10">
    <property type="entry name" value="Medium-chain alcohol dehydrogenases, catalytic domain"/>
    <property type="match status" value="1"/>
</dbReference>
<dbReference type="PANTHER" id="PTHR43775">
    <property type="entry name" value="FATTY ACID SYNTHASE"/>
    <property type="match status" value="1"/>
</dbReference>
<evidence type="ECO:0000256" key="1">
    <source>
        <dbReference type="ARBA" id="ARBA00022450"/>
    </source>
</evidence>
<dbReference type="InterPro" id="IPR020843">
    <property type="entry name" value="ER"/>
</dbReference>
<feature type="region of interest" description="N-terminal hotdog fold" evidence="8">
    <location>
        <begin position="994"/>
        <end position="1123"/>
    </location>
</feature>
<dbReference type="Gene3D" id="1.10.1200.10">
    <property type="entry name" value="ACP-like"/>
    <property type="match status" value="1"/>
</dbReference>
<dbReference type="InterPro" id="IPR036736">
    <property type="entry name" value="ACP-like_sf"/>
</dbReference>
<dbReference type="SUPFAM" id="SSF53901">
    <property type="entry name" value="Thiolase-like"/>
    <property type="match status" value="1"/>
</dbReference>
<name>A0ABR4LF87_9EURO</name>
<feature type="domain" description="PKS/mFAS DH" evidence="12">
    <location>
        <begin position="994"/>
        <end position="1304"/>
    </location>
</feature>
<dbReference type="Pfam" id="PF21089">
    <property type="entry name" value="PKS_DH_N"/>
    <property type="match status" value="1"/>
</dbReference>
<feature type="domain" description="Carrier" evidence="10">
    <location>
        <begin position="2538"/>
        <end position="2615"/>
    </location>
</feature>
<dbReference type="Gene3D" id="3.40.366.10">
    <property type="entry name" value="Malonyl-Coenzyme A Acyl Carrier Protein, domain 2"/>
    <property type="match status" value="1"/>
</dbReference>
<evidence type="ECO:0000256" key="6">
    <source>
        <dbReference type="ARBA" id="ARBA00023268"/>
    </source>
</evidence>
<evidence type="ECO:0000259" key="10">
    <source>
        <dbReference type="PROSITE" id="PS50075"/>
    </source>
</evidence>
<evidence type="ECO:0000256" key="5">
    <source>
        <dbReference type="ARBA" id="ARBA00023002"/>
    </source>
</evidence>
<dbReference type="InterPro" id="IPR016036">
    <property type="entry name" value="Malonyl_transacylase_ACP-bd"/>
</dbReference>
<comment type="caution">
    <text evidence="13">The sequence shown here is derived from an EMBL/GenBank/DDBJ whole genome shotgun (WGS) entry which is preliminary data.</text>
</comment>
<evidence type="ECO:0000256" key="8">
    <source>
        <dbReference type="PROSITE-ProRule" id="PRU01363"/>
    </source>
</evidence>
<dbReference type="InterPro" id="IPR011032">
    <property type="entry name" value="GroES-like_sf"/>
</dbReference>
<dbReference type="InterPro" id="IPR036291">
    <property type="entry name" value="NAD(P)-bd_dom_sf"/>
</dbReference>
<dbReference type="PROSITE" id="PS00606">
    <property type="entry name" value="KS3_1"/>
    <property type="match status" value="1"/>
</dbReference>
<evidence type="ECO:0000256" key="9">
    <source>
        <dbReference type="SAM" id="MobiDB-lite"/>
    </source>
</evidence>
<dbReference type="PANTHER" id="PTHR43775:SF29">
    <property type="entry name" value="ASPERFURANONE POLYKETIDE SYNTHASE AFOG-RELATED"/>
    <property type="match status" value="1"/>
</dbReference>
<gene>
    <name evidence="13" type="ORF">BJX67DRAFT_384987</name>
</gene>
<keyword evidence="3" id="KW-0808">Transferase</keyword>
<evidence type="ECO:0000256" key="3">
    <source>
        <dbReference type="ARBA" id="ARBA00022679"/>
    </source>
</evidence>
<dbReference type="InterPro" id="IPR013154">
    <property type="entry name" value="ADH-like_N"/>
</dbReference>
<dbReference type="InterPro" id="IPR014030">
    <property type="entry name" value="Ketoacyl_synth_N"/>
</dbReference>
<keyword evidence="6" id="KW-0511">Multifunctional enzyme</keyword>
<dbReference type="Pfam" id="PF14765">
    <property type="entry name" value="PS-DH"/>
    <property type="match status" value="1"/>
</dbReference>
<dbReference type="Gene3D" id="3.40.47.10">
    <property type="match status" value="1"/>
</dbReference>
<dbReference type="Proteomes" id="UP001610432">
    <property type="component" value="Unassembled WGS sequence"/>
</dbReference>
<sequence length="2619" mass="285004">MQPPKHTTSSLQPLAVVGYALRFPGDATNPENFWEMLMARKCASSTYPPDRLNIDAHYNPTGNRLDTLSVNGGHFITGDLGAFDPPFFSLTTAEAESMDPQQRLALEVSYQALENAGISMDTASETNTCVFSGCSANDYGTLHAKDPQAAGKYIAYSQAMCMIANRISWAFNLRGPSANVDTACSSSLVALDLACQSIWNGASAMGLVVGVNLILAREWSNSLDNLGFFSQDNRCFSFSDKANGYSRGEGLSALVIKPLDEAIRNGDTIRAVIRSTLSNQDGRTPGITQPSRTAQQKLIEDAYHRAGLSPAATRYFEAHGTGTAVGDPTELRAIGAVFRPHRSKEDPLYLGSVKTNIGHLEGASGIAGVIKVILALEKGIIPPVSDYYKSLNPRIDAEHLNLKVVSDPMPWPPGLRRASVSSFGFGGANSHIIIDDAYHFMKSQGLEGNHNTVIDATGTQHPPYVNGEDGFTNGLSNGVSINGAQNSDSNNGQNGHHDDGSSFRLLTWSAADKAGFQRLSERWKSYFDDSQRRMKDSWSHLENLAHTLNERRTHHPWRSYAIAQQGAPKQDIVSAWSEPARSMTDPKIAFVFTGQGAQWPTMGRELLNRYPVYHHSLLEAGLYLRSLGVEWDLVDVIQDDKGVYPIDEPQFAQPLCTAIQIALVDLLDTFGLSPSAVVGHSSGEIAAAYCYGAISRKYALKLAYFRGVFAGKLARSSQMNGSMMAVSLSEKQVQPYLESLRDGEEPVRVRVGCFNSPKSITLSGDRSQIERLWVQLREDNVLARTLPVPVAYHSFQMQEVAEAYSTAVGDDESTPGERHSRCPRMVSSVHGDWASAEELSSARYWVTNLVSPVRFVDAVRKFQPRTGQSAIKKLDGSHLTTAAVDVLFEVGPHAALRGPCRDTLLESKNEVKVEYLSALVRKSNGARTLLEAVGRLHCLGARVDLAAVNASRGSQTARPQVLTDLPAYSFNHAKSYWHEGRISKGFRFRRFGRQELLGWPDDDWNPLQPKWSNILQSSDPVWVRDHSIDNVTILPGAAMITMAIEAVKQVTDSAALITGFELKNVNFRSALKVVPGGPGVETRFYLHPPGSDGSKWFGFTLCSYDGSWVKNCDGAIQALTRSKPTDDADAMASQGTNEQQALVKGMAGTCTTSLDANRFYEMLETFGYQFGPAFLRISTIASDDDSQLLTEIQPYPASNPHWTETYTIHPTTLDGLMQTVPLLRSHGGQRKVPISVPRHVSRAWISDSGLSSPVCPGIRVGTKLESLGRQECVSNIVALSQSNDEALIRIEGVVFANIDSQAPQDDTEEKSPSSKCQQFEWKPDLELMTPAEILQYCRDTARSSQEAPIMLNLSIDTVAAGFLSRAANTPYSSSHTDSTPAGTQLYLDWLSRESRSLTPSSLTQLPNDPKDWSDDSGRFDTMCELVANSSARGKLVVETGHALLKFARGELAASDILSSDLLKAAYTETWNLAPGPQRWIAYLDALAHKDPGMTILEVDGDVGSIAESIIGTLKVGNAEEAETPRFLRFDLAGPGHNDVSSLQQTLGGSGKRVVSKHVDITQEPTTHGTSSGEYDLIVLYMKLRGSASPEAILRNAHSLLKPGGKVVIIETVRAHAPRHTFIHGLNETSQQDVLPSNANESLESKVLTNGNDGEEARVQLGEQSLNQLLRDTGFSGSDLVFPDYDDSLCHEMSIIVSTATEPPTGAGAEHLSPVAIIANPEIYAQQEAAQALVTLLQKAGSAQIAHYSLGEALTATMAAETVLCILYEVGDPLLADVSEEMFQQLQQLFSSSSSERVVWVNAGAGDSSNPHFRVIDGLFRVLNSELSSKTFTTLSLAGAPWNLEMVSRVVRSVSSSRRPETEFLERSGILYIPRLMDAVKVSHSLEEMQVSQTPVLQPWSAESARKLSIKTPGLLDSLHFIEDVDRQEPLPDHMLEVKVKAVGVNFRDILIMLGRMDQTTVGFECAGIVTRVGANCGDFKIGDRVVGCEFDTYRSYARLQRDTAVRIPDGISFSEAAAIPINFITAWHALSVLGNVQRGERVLIHSAAGGTGQAAVQVAQYLGAEVFATVGTPKKKQLLIDRYSIGESHIFSSRNADFVNGVKRLTDNEGVDVILNSLSGDGLTASWEIIAPYGRFIEIGKRDILGHHSLDMYHFEKNVSFSAIDVARMVKERPVLVGRALRAVMPLISNGTLRLSSPHLVYGIGDMEAGLRMLQGGQSAGKVVLEIRDTDLVRAIPVPKRQFSFDPNATYVIAGGLGGLGRGIARWMVSCGARYLLLLSRSRARGEEAAEFMQELSASQVTPIATPCDITDRSLLEAVLGAASHQLPPIKGCIQATMVLQDTIFETMSHSQWMAATAPKIKGTWNLHQLLPSGLDFFVMLSSISSIIGNRGQANYAAANAFMDGLAQYRVSNGQRATALNLGLFLSAGVASQPSAQRDRYISNLPFTPMTEAQLHALLAIHCNPSSDETPPQTVMGLEPSPSLRNEGSETHNWIQRPAFRYYNIAHTSAGLESSSPTGEGRQSGVGEKLASVNSVEEASPIMTQLLVSKLAKVLGLPREEFDIKKPMHAYGVDSLVAVEMRNWFSKELKADMAIFDMLGGATIEAVGRQAATKALAKR</sequence>
<keyword evidence="5" id="KW-0560">Oxidoreductase</keyword>
<dbReference type="SMART" id="SM00827">
    <property type="entry name" value="PKS_AT"/>
    <property type="match status" value="1"/>
</dbReference>
<dbReference type="SMART" id="SM00823">
    <property type="entry name" value="PKS_PP"/>
    <property type="match status" value="1"/>
</dbReference>
<dbReference type="InterPro" id="IPR001227">
    <property type="entry name" value="Ac_transferase_dom_sf"/>
</dbReference>
<dbReference type="InterPro" id="IPR016035">
    <property type="entry name" value="Acyl_Trfase/lysoPLipase"/>
</dbReference>
<evidence type="ECO:0000256" key="7">
    <source>
        <dbReference type="ARBA" id="ARBA00023315"/>
    </source>
</evidence>
<accession>A0ABR4LF87</accession>
<dbReference type="SUPFAM" id="SSF50129">
    <property type="entry name" value="GroES-like"/>
    <property type="match status" value="1"/>
</dbReference>
<dbReference type="InterPro" id="IPR020807">
    <property type="entry name" value="PKS_DH"/>
</dbReference>
<feature type="compositionally biased region" description="Polar residues" evidence="9">
    <location>
        <begin position="473"/>
        <end position="494"/>
    </location>
</feature>
<dbReference type="Pfam" id="PF00109">
    <property type="entry name" value="ketoacyl-synt"/>
    <property type="match status" value="1"/>
</dbReference>
<keyword evidence="7" id="KW-0012">Acyltransferase</keyword>
<dbReference type="InterPro" id="IPR006162">
    <property type="entry name" value="Ppantetheine_attach_site"/>
</dbReference>
<dbReference type="CDD" id="cd00833">
    <property type="entry name" value="PKS"/>
    <property type="match status" value="1"/>
</dbReference>
<dbReference type="Pfam" id="PF02801">
    <property type="entry name" value="Ketoacyl-synt_C"/>
    <property type="match status" value="1"/>
</dbReference>
<dbReference type="SMART" id="SM00826">
    <property type="entry name" value="PKS_DH"/>
    <property type="match status" value="1"/>
</dbReference>
<feature type="domain" description="Ketosynthase family 3 (KS3)" evidence="11">
    <location>
        <begin position="11"/>
        <end position="436"/>
    </location>
</feature>
<dbReference type="InterPro" id="IPR049551">
    <property type="entry name" value="PKS_DH_C"/>
</dbReference>
<dbReference type="InterPro" id="IPR042104">
    <property type="entry name" value="PKS_dehydratase_sf"/>
</dbReference>
<dbReference type="Pfam" id="PF23297">
    <property type="entry name" value="ACP_SdgA_C"/>
    <property type="match status" value="1"/>
</dbReference>
<dbReference type="InterPro" id="IPR009081">
    <property type="entry name" value="PP-bd_ACP"/>
</dbReference>
<keyword evidence="4" id="KW-0521">NADP</keyword>
<evidence type="ECO:0000313" key="14">
    <source>
        <dbReference type="Proteomes" id="UP001610432"/>
    </source>
</evidence>
<dbReference type="InterPro" id="IPR057326">
    <property type="entry name" value="KR_dom"/>
</dbReference>
<dbReference type="Pfam" id="PF16197">
    <property type="entry name" value="KAsynt_C_assoc"/>
    <property type="match status" value="1"/>
</dbReference>
<dbReference type="InterPro" id="IPR016039">
    <property type="entry name" value="Thiolase-like"/>
</dbReference>
<proteinExistence type="predicted"/>
<reference evidence="13 14" key="1">
    <citation type="submission" date="2024-07" db="EMBL/GenBank/DDBJ databases">
        <title>Section-level genome sequencing and comparative genomics of Aspergillus sections Usti and Cavernicolus.</title>
        <authorList>
            <consortium name="Lawrence Berkeley National Laboratory"/>
            <person name="Nybo J.L."/>
            <person name="Vesth T.C."/>
            <person name="Theobald S."/>
            <person name="Frisvad J.C."/>
            <person name="Larsen T.O."/>
            <person name="Kjaerboelling I."/>
            <person name="Rothschild-Mancinelli K."/>
            <person name="Lyhne E.K."/>
            <person name="Kogle M.E."/>
            <person name="Barry K."/>
            <person name="Clum A."/>
            <person name="Na H."/>
            <person name="Ledsgaard L."/>
            <person name="Lin J."/>
            <person name="Lipzen A."/>
            <person name="Kuo A."/>
            <person name="Riley R."/>
            <person name="Mondo S."/>
            <person name="Labutti K."/>
            <person name="Haridas S."/>
            <person name="Pangalinan J."/>
            <person name="Salamov A.A."/>
            <person name="Simmons B.A."/>
            <person name="Magnuson J.K."/>
            <person name="Chen J."/>
            <person name="Drula E."/>
            <person name="Henrissat B."/>
            <person name="Wiebenga A."/>
            <person name="Lubbers R.J."/>
            <person name="Gomes A.C."/>
            <person name="Macurrencykelacurrency M.R."/>
            <person name="Stajich J."/>
            <person name="Grigoriev I.V."/>
            <person name="Mortensen U.H."/>
            <person name="De Vries R.P."/>
            <person name="Baker S.E."/>
            <person name="Andersen M.R."/>
        </authorList>
    </citation>
    <scope>NUCLEOTIDE SEQUENCE [LARGE SCALE GENOMIC DNA]</scope>
    <source>
        <strain evidence="13 14">CBS 449.75</strain>
    </source>
</reference>
<dbReference type="PROSITE" id="PS50075">
    <property type="entry name" value="CARRIER"/>
    <property type="match status" value="1"/>
</dbReference>
<dbReference type="Pfam" id="PF13602">
    <property type="entry name" value="ADH_zinc_N_2"/>
    <property type="match status" value="1"/>
</dbReference>
<dbReference type="Pfam" id="PF08659">
    <property type="entry name" value="KR"/>
    <property type="match status" value="1"/>
</dbReference>
<dbReference type="CDD" id="cd05274">
    <property type="entry name" value="KR_FAS_SDR_x"/>
    <property type="match status" value="1"/>
</dbReference>
<dbReference type="RefSeq" id="XP_070882109.1">
    <property type="nucleotide sequence ID" value="XM_071033770.1"/>
</dbReference>
<dbReference type="Pfam" id="PF08240">
    <property type="entry name" value="ADH_N"/>
    <property type="match status" value="1"/>
</dbReference>
<dbReference type="InterPro" id="IPR032821">
    <property type="entry name" value="PKS_assoc"/>
</dbReference>
<dbReference type="Gene3D" id="3.40.50.720">
    <property type="entry name" value="NAD(P)-binding Rossmann-like Domain"/>
    <property type="match status" value="1"/>
</dbReference>
<dbReference type="Pfam" id="PF00698">
    <property type="entry name" value="Acyl_transf_1"/>
    <property type="match status" value="1"/>
</dbReference>
<keyword evidence="1" id="KW-0596">Phosphopantetheine</keyword>
<dbReference type="SUPFAM" id="SSF47336">
    <property type="entry name" value="ACP-like"/>
    <property type="match status" value="1"/>
</dbReference>
<dbReference type="InterPro" id="IPR014043">
    <property type="entry name" value="Acyl_transferase_dom"/>
</dbReference>